<evidence type="ECO:0000259" key="4">
    <source>
        <dbReference type="Pfam" id="PF01408"/>
    </source>
</evidence>
<evidence type="ECO:0000259" key="5">
    <source>
        <dbReference type="Pfam" id="PF22725"/>
    </source>
</evidence>
<dbReference type="SUPFAM" id="SSF55347">
    <property type="entry name" value="Glyceraldehyde-3-phosphate dehydrogenase-like, C-terminal domain"/>
    <property type="match status" value="1"/>
</dbReference>
<comment type="caution">
    <text evidence="6">The sequence shown here is derived from an EMBL/GenBank/DDBJ whole genome shotgun (WGS) entry which is preliminary data.</text>
</comment>
<dbReference type="EMBL" id="VFPE01000006">
    <property type="protein sequence ID" value="TQM20192.1"/>
    <property type="molecule type" value="Genomic_DNA"/>
</dbReference>
<proteinExistence type="inferred from homology"/>
<feature type="domain" description="GFO/IDH/MocA-like oxidoreductase" evidence="5">
    <location>
        <begin position="131"/>
        <end position="233"/>
    </location>
</feature>
<dbReference type="InterPro" id="IPR050984">
    <property type="entry name" value="Gfo/Idh/MocA_domain"/>
</dbReference>
<comment type="similarity">
    <text evidence="1">Belongs to the Gfo/Idh/MocA family.</text>
</comment>
<dbReference type="PANTHER" id="PTHR22604:SF105">
    <property type="entry name" value="TRANS-1,2-DIHYDROBENZENE-1,2-DIOL DEHYDROGENASE"/>
    <property type="match status" value="1"/>
</dbReference>
<keyword evidence="7" id="KW-1185">Reference proteome</keyword>
<dbReference type="InterPro" id="IPR055170">
    <property type="entry name" value="GFO_IDH_MocA-like_dom"/>
</dbReference>
<feature type="domain" description="Gfo/Idh/MocA-like oxidoreductase N-terminal" evidence="4">
    <location>
        <begin position="5"/>
        <end position="116"/>
    </location>
</feature>
<dbReference type="Pfam" id="PF01408">
    <property type="entry name" value="GFO_IDH_MocA"/>
    <property type="match status" value="1"/>
</dbReference>
<dbReference type="Pfam" id="PF22725">
    <property type="entry name" value="GFO_IDH_MocA_C3"/>
    <property type="match status" value="1"/>
</dbReference>
<protein>
    <submittedName>
        <fullName evidence="6">Putative dehydrogenase</fullName>
    </submittedName>
</protein>
<evidence type="ECO:0000313" key="6">
    <source>
        <dbReference type="EMBL" id="TQM20192.1"/>
    </source>
</evidence>
<dbReference type="AlphaFoldDB" id="A0A543EF23"/>
<dbReference type="GO" id="GO:0000166">
    <property type="term" value="F:nucleotide binding"/>
    <property type="evidence" value="ECO:0007669"/>
    <property type="project" value="InterPro"/>
</dbReference>
<gene>
    <name evidence="6" type="ORF">FB391_3327</name>
</gene>
<dbReference type="Gene3D" id="3.40.50.720">
    <property type="entry name" value="NAD(P)-binding Rossmann-like Domain"/>
    <property type="match status" value="1"/>
</dbReference>
<reference evidence="6 7" key="1">
    <citation type="submission" date="2019-06" db="EMBL/GenBank/DDBJ databases">
        <title>Sequencing the genomes of 1000 actinobacteria strains.</title>
        <authorList>
            <person name="Klenk H.-P."/>
        </authorList>
    </citation>
    <scope>NUCLEOTIDE SEQUENCE [LARGE SCALE GENOMIC DNA]</scope>
    <source>
        <strain evidence="6 7">DSM 105492</strain>
    </source>
</reference>
<dbReference type="Proteomes" id="UP000320235">
    <property type="component" value="Unassembled WGS sequence"/>
</dbReference>
<sequence length="327" mass="34412">MTPTRWAVLGPGAISQDFAVGLRASQHGVLHAVGSSSPERAAAFARTHGAQASGTYDQILARDDVDAVYVGTVHTTHADLAIRALEASKAVLCEKPAAPTFGDVERMLDAAARARRPFLEAFKTRFGPFAQTLRDLAAGGELGALERFEGARGSAATARTGRLFDPALAGGAILDIGCYPLALAIDLAAAAGEPIDAPEYRRFEAQQVGGVDGTASVELAFGRVTAAIATSILEDLDEVVTVRFAHAEVVLPNAWGNRTESASRLIVRRDGQEQIIEVPTVQPMAAEADALSLALVEGRLEVPQMPWSHTRAAARVLTDWRAAAVSG</sequence>
<accession>A0A543EF23</accession>
<dbReference type="SUPFAM" id="SSF51735">
    <property type="entry name" value="NAD(P)-binding Rossmann-fold domains"/>
    <property type="match status" value="1"/>
</dbReference>
<name>A0A543EF23_9MICO</name>
<dbReference type="GO" id="GO:0016491">
    <property type="term" value="F:oxidoreductase activity"/>
    <property type="evidence" value="ECO:0007669"/>
    <property type="project" value="UniProtKB-KW"/>
</dbReference>
<keyword evidence="2" id="KW-0560">Oxidoreductase</keyword>
<evidence type="ECO:0000256" key="3">
    <source>
        <dbReference type="ARBA" id="ARBA00023027"/>
    </source>
</evidence>
<dbReference type="PANTHER" id="PTHR22604">
    <property type="entry name" value="OXIDOREDUCTASES"/>
    <property type="match status" value="1"/>
</dbReference>
<dbReference type="OrthoDB" id="9815825at2"/>
<dbReference type="Gene3D" id="3.30.360.10">
    <property type="entry name" value="Dihydrodipicolinate Reductase, domain 2"/>
    <property type="match status" value="1"/>
</dbReference>
<evidence type="ECO:0000256" key="2">
    <source>
        <dbReference type="ARBA" id="ARBA00023002"/>
    </source>
</evidence>
<keyword evidence="3" id="KW-0520">NAD</keyword>
<dbReference type="InterPro" id="IPR036291">
    <property type="entry name" value="NAD(P)-bd_dom_sf"/>
</dbReference>
<evidence type="ECO:0000313" key="7">
    <source>
        <dbReference type="Proteomes" id="UP000320235"/>
    </source>
</evidence>
<dbReference type="InterPro" id="IPR000683">
    <property type="entry name" value="Gfo/Idh/MocA-like_OxRdtase_N"/>
</dbReference>
<dbReference type="RefSeq" id="WP_141896191.1">
    <property type="nucleotide sequence ID" value="NZ_BAABLH010000006.1"/>
</dbReference>
<organism evidence="6 7">
    <name type="scientific">Microbacterium kyungheense</name>
    <dbReference type="NCBI Taxonomy" id="1263636"/>
    <lineage>
        <taxon>Bacteria</taxon>
        <taxon>Bacillati</taxon>
        <taxon>Actinomycetota</taxon>
        <taxon>Actinomycetes</taxon>
        <taxon>Micrococcales</taxon>
        <taxon>Microbacteriaceae</taxon>
        <taxon>Microbacterium</taxon>
    </lineage>
</organism>
<evidence type="ECO:0000256" key="1">
    <source>
        <dbReference type="ARBA" id="ARBA00010928"/>
    </source>
</evidence>